<evidence type="ECO:0000256" key="7">
    <source>
        <dbReference type="ARBA" id="ARBA00023235"/>
    </source>
</evidence>
<dbReference type="GO" id="GO:0003756">
    <property type="term" value="F:protein disulfide isomerase activity"/>
    <property type="evidence" value="ECO:0007669"/>
    <property type="project" value="UniProtKB-EC"/>
</dbReference>
<name>A0A0C3C5C1_PILCF</name>
<dbReference type="CDD" id="cd00238">
    <property type="entry name" value="ERp29c"/>
    <property type="match status" value="1"/>
</dbReference>
<proteinExistence type="inferred from homology"/>
<dbReference type="PANTHER" id="PTHR45672:SF11">
    <property type="entry name" value="PROTEIN DISULFIDE-ISOMERASE C17H9.14C"/>
    <property type="match status" value="1"/>
</dbReference>
<evidence type="ECO:0000313" key="12">
    <source>
        <dbReference type="EMBL" id="KIM84847.1"/>
    </source>
</evidence>
<keyword evidence="8" id="KW-0676">Redox-active center</keyword>
<dbReference type="STRING" id="765440.A0A0C3C5C1"/>
<dbReference type="Proteomes" id="UP000054166">
    <property type="component" value="Unassembled WGS sequence"/>
</dbReference>
<dbReference type="Gene3D" id="3.40.30.10">
    <property type="entry name" value="Glutaredoxin"/>
    <property type="match status" value="2"/>
</dbReference>
<dbReference type="GO" id="GO:0005783">
    <property type="term" value="C:endoplasmic reticulum"/>
    <property type="evidence" value="ECO:0007669"/>
    <property type="project" value="InterPro"/>
</dbReference>
<reference evidence="13" key="2">
    <citation type="submission" date="2015-01" db="EMBL/GenBank/DDBJ databases">
        <title>Evolutionary Origins and Diversification of the Mycorrhizal Mutualists.</title>
        <authorList>
            <consortium name="DOE Joint Genome Institute"/>
            <consortium name="Mycorrhizal Genomics Consortium"/>
            <person name="Kohler A."/>
            <person name="Kuo A."/>
            <person name="Nagy L.G."/>
            <person name="Floudas D."/>
            <person name="Copeland A."/>
            <person name="Barry K.W."/>
            <person name="Cichocki N."/>
            <person name="Veneault-Fourrey C."/>
            <person name="LaButti K."/>
            <person name="Lindquist E.A."/>
            <person name="Lipzen A."/>
            <person name="Lundell T."/>
            <person name="Morin E."/>
            <person name="Murat C."/>
            <person name="Riley R."/>
            <person name="Ohm R."/>
            <person name="Sun H."/>
            <person name="Tunlid A."/>
            <person name="Henrissat B."/>
            <person name="Grigoriev I.V."/>
            <person name="Hibbett D.S."/>
            <person name="Martin F."/>
        </authorList>
    </citation>
    <scope>NUCLEOTIDE SEQUENCE [LARGE SCALE GENOMIC DNA]</scope>
    <source>
        <strain evidence="13">F 1598</strain>
    </source>
</reference>
<dbReference type="SUPFAM" id="SSF47933">
    <property type="entry name" value="ERP29 C domain-like"/>
    <property type="match status" value="1"/>
</dbReference>
<feature type="chain" id="PRO_5002172992" description="protein disulfide-isomerase" evidence="10">
    <location>
        <begin position="19"/>
        <end position="377"/>
    </location>
</feature>
<dbReference type="EMBL" id="KN832986">
    <property type="protein sequence ID" value="KIM84847.1"/>
    <property type="molecule type" value="Genomic_DNA"/>
</dbReference>
<evidence type="ECO:0000256" key="3">
    <source>
        <dbReference type="ARBA" id="ARBA00012723"/>
    </source>
</evidence>
<comment type="similarity">
    <text evidence="2 9">Belongs to the protein disulfide isomerase family.</text>
</comment>
<feature type="domain" description="Thioredoxin" evidence="11">
    <location>
        <begin position="129"/>
        <end position="250"/>
    </location>
</feature>
<comment type="catalytic activity">
    <reaction evidence="1">
        <text>Catalyzes the rearrangement of -S-S- bonds in proteins.</text>
        <dbReference type="EC" id="5.3.4.1"/>
    </reaction>
</comment>
<dbReference type="OrthoDB" id="10264505at2759"/>
<gene>
    <name evidence="12" type="ORF">PILCRDRAFT_817647</name>
</gene>
<evidence type="ECO:0000313" key="13">
    <source>
        <dbReference type="Proteomes" id="UP000054166"/>
    </source>
</evidence>
<evidence type="ECO:0000256" key="10">
    <source>
        <dbReference type="SAM" id="SignalP"/>
    </source>
</evidence>
<feature type="signal peptide" evidence="10">
    <location>
        <begin position="1"/>
        <end position="18"/>
    </location>
</feature>
<dbReference type="AlphaFoldDB" id="A0A0C3C5C1"/>
<keyword evidence="13" id="KW-1185">Reference proteome</keyword>
<dbReference type="Pfam" id="PF00085">
    <property type="entry name" value="Thioredoxin"/>
    <property type="match status" value="2"/>
</dbReference>
<dbReference type="FunCoup" id="A0A0C3C5C1">
    <property type="interactions" value="205"/>
</dbReference>
<dbReference type="PROSITE" id="PS00194">
    <property type="entry name" value="THIOREDOXIN_1"/>
    <property type="match status" value="2"/>
</dbReference>
<dbReference type="PROSITE" id="PS51352">
    <property type="entry name" value="THIOREDOXIN_2"/>
    <property type="match status" value="2"/>
</dbReference>
<dbReference type="InterPro" id="IPR005788">
    <property type="entry name" value="PDI_thioredoxin-like_dom"/>
</dbReference>
<reference evidence="12 13" key="1">
    <citation type="submission" date="2014-04" db="EMBL/GenBank/DDBJ databases">
        <authorList>
            <consortium name="DOE Joint Genome Institute"/>
            <person name="Kuo A."/>
            <person name="Tarkka M."/>
            <person name="Buscot F."/>
            <person name="Kohler A."/>
            <person name="Nagy L.G."/>
            <person name="Floudas D."/>
            <person name="Copeland A."/>
            <person name="Barry K.W."/>
            <person name="Cichocki N."/>
            <person name="Veneault-Fourrey C."/>
            <person name="LaButti K."/>
            <person name="Lindquist E.A."/>
            <person name="Lipzen A."/>
            <person name="Lundell T."/>
            <person name="Morin E."/>
            <person name="Murat C."/>
            <person name="Sun H."/>
            <person name="Tunlid A."/>
            <person name="Henrissat B."/>
            <person name="Grigoriev I.V."/>
            <person name="Hibbett D.S."/>
            <person name="Martin F."/>
            <person name="Nordberg H.P."/>
            <person name="Cantor M.N."/>
            <person name="Hua S.X."/>
        </authorList>
    </citation>
    <scope>NUCLEOTIDE SEQUENCE [LARGE SCALE GENOMIC DNA]</scope>
    <source>
        <strain evidence="12 13">F 1598</strain>
    </source>
</reference>
<dbReference type="InterPro" id="IPR051063">
    <property type="entry name" value="PDI"/>
</dbReference>
<dbReference type="InterPro" id="IPR017937">
    <property type="entry name" value="Thioredoxin_CS"/>
</dbReference>
<dbReference type="InterPro" id="IPR036356">
    <property type="entry name" value="ERp29_C_sf"/>
</dbReference>
<dbReference type="PANTHER" id="PTHR45672">
    <property type="entry name" value="PROTEIN DISULFIDE-ISOMERASE C17H9.14C-RELATED"/>
    <property type="match status" value="1"/>
</dbReference>
<dbReference type="NCBIfam" id="TIGR01126">
    <property type="entry name" value="pdi_dom"/>
    <property type="match status" value="2"/>
</dbReference>
<dbReference type="EC" id="5.3.4.1" evidence="3"/>
<dbReference type="Pfam" id="PF07749">
    <property type="entry name" value="ERp29"/>
    <property type="match status" value="1"/>
</dbReference>
<dbReference type="InterPro" id="IPR013766">
    <property type="entry name" value="Thioredoxin_domain"/>
</dbReference>
<evidence type="ECO:0000256" key="1">
    <source>
        <dbReference type="ARBA" id="ARBA00001182"/>
    </source>
</evidence>
<evidence type="ECO:0000256" key="4">
    <source>
        <dbReference type="ARBA" id="ARBA00022729"/>
    </source>
</evidence>
<dbReference type="Gene3D" id="1.20.1150.12">
    <property type="entry name" value="Endoplasmic reticulum resident protein 29, C-terminal domain"/>
    <property type="match status" value="1"/>
</dbReference>
<evidence type="ECO:0000256" key="5">
    <source>
        <dbReference type="ARBA" id="ARBA00022737"/>
    </source>
</evidence>
<evidence type="ECO:0000256" key="2">
    <source>
        <dbReference type="ARBA" id="ARBA00006347"/>
    </source>
</evidence>
<sequence>MKLPFSLFAAILLAGVQASNVPDLVPNNFDSVIGKGKPGLVEFFAPWCGHCKNLAPVYEQLADAFTHAKDKVVIAKVDADGEGKPLGSKYGVSGFPTLKWFSADGTAEPYEGGRDLDALASFITSKTGVKSNIKPPPPPDTLILDYRTFDDVVLDKSKNILVAFTAPWCGHCKNMKPIYEKVAQNFKGESDCIVANVDADAAPNKPLAQKYGVSSFPTLKFFAKNNKEPEDYEGGRSEDAFVAFLNEKCGTHRAVGGGLNDQAGRLAEFDSLAKQFFAASGKARDSIYQEALILAKGAGAASKHYVRVMEKLVNGTENYLEKESKRLASILNKPSLSSDKLDEIQRKVNVLKAFTAEKAEEAKEKAESIGARATAEL</sequence>
<feature type="domain" description="Thioredoxin" evidence="11">
    <location>
        <begin position="1"/>
        <end position="128"/>
    </location>
</feature>
<dbReference type="GO" id="GO:0006457">
    <property type="term" value="P:protein folding"/>
    <property type="evidence" value="ECO:0007669"/>
    <property type="project" value="TreeGrafter"/>
</dbReference>
<dbReference type="PRINTS" id="PR00421">
    <property type="entry name" value="THIOREDOXIN"/>
</dbReference>
<dbReference type="SUPFAM" id="SSF52833">
    <property type="entry name" value="Thioredoxin-like"/>
    <property type="match status" value="2"/>
</dbReference>
<dbReference type="InterPro" id="IPR036249">
    <property type="entry name" value="Thioredoxin-like_sf"/>
</dbReference>
<dbReference type="InterPro" id="IPR011679">
    <property type="entry name" value="ERp29_C"/>
</dbReference>
<dbReference type="HOGENOM" id="CLU_038617_1_1_1"/>
<evidence type="ECO:0000256" key="6">
    <source>
        <dbReference type="ARBA" id="ARBA00023157"/>
    </source>
</evidence>
<evidence type="ECO:0000256" key="9">
    <source>
        <dbReference type="RuleBase" id="RU004208"/>
    </source>
</evidence>
<keyword evidence="7" id="KW-0413">Isomerase</keyword>
<evidence type="ECO:0000259" key="11">
    <source>
        <dbReference type="PROSITE" id="PS51352"/>
    </source>
</evidence>
<keyword evidence="4 10" id="KW-0732">Signal</keyword>
<organism evidence="12 13">
    <name type="scientific">Piloderma croceum (strain F 1598)</name>
    <dbReference type="NCBI Taxonomy" id="765440"/>
    <lineage>
        <taxon>Eukaryota</taxon>
        <taxon>Fungi</taxon>
        <taxon>Dikarya</taxon>
        <taxon>Basidiomycota</taxon>
        <taxon>Agaricomycotina</taxon>
        <taxon>Agaricomycetes</taxon>
        <taxon>Agaricomycetidae</taxon>
        <taxon>Atheliales</taxon>
        <taxon>Atheliaceae</taxon>
        <taxon>Piloderma</taxon>
    </lineage>
</organism>
<keyword evidence="5" id="KW-0677">Repeat</keyword>
<keyword evidence="6" id="KW-1015">Disulfide bond</keyword>
<accession>A0A0C3C5C1</accession>
<evidence type="ECO:0000256" key="8">
    <source>
        <dbReference type="ARBA" id="ARBA00023284"/>
    </source>
</evidence>
<dbReference type="InParanoid" id="A0A0C3C5C1"/>
<dbReference type="CDD" id="cd02998">
    <property type="entry name" value="PDI_a_ERp38"/>
    <property type="match status" value="2"/>
</dbReference>
<protein>
    <recommendedName>
        <fullName evidence="3">protein disulfide-isomerase</fullName>
        <ecNumber evidence="3">5.3.4.1</ecNumber>
    </recommendedName>
</protein>